<dbReference type="PANTHER" id="PTHR45527">
    <property type="entry name" value="NONRIBOSOMAL PEPTIDE SYNTHETASE"/>
    <property type="match status" value="1"/>
</dbReference>
<organism evidence="2 3">
    <name type="scientific">Costertonia aggregata</name>
    <dbReference type="NCBI Taxonomy" id="343403"/>
    <lineage>
        <taxon>Bacteria</taxon>
        <taxon>Pseudomonadati</taxon>
        <taxon>Bacteroidota</taxon>
        <taxon>Flavobacteriia</taxon>
        <taxon>Flavobacteriales</taxon>
        <taxon>Flavobacteriaceae</taxon>
        <taxon>Costertonia</taxon>
    </lineage>
</organism>
<dbReference type="GO" id="GO:0043041">
    <property type="term" value="P:amino acid activation for nonribosomal peptide biosynthetic process"/>
    <property type="evidence" value="ECO:0007669"/>
    <property type="project" value="TreeGrafter"/>
</dbReference>
<dbReference type="CDD" id="cd05930">
    <property type="entry name" value="A_NRPS"/>
    <property type="match status" value="1"/>
</dbReference>
<dbReference type="GO" id="GO:0005737">
    <property type="term" value="C:cytoplasm"/>
    <property type="evidence" value="ECO:0007669"/>
    <property type="project" value="TreeGrafter"/>
</dbReference>
<dbReference type="Proteomes" id="UP000509302">
    <property type="component" value="Chromosome"/>
</dbReference>
<reference evidence="2 3" key="1">
    <citation type="journal article" date="2006" name="Int. J. Syst. Evol. Microbiol.">
        <title>Costertonia aggregata gen. nov., sp. nov., a mesophilic marine bacterium of the family Flavobacteriaceae, isolated from a mature biofilm.</title>
        <authorList>
            <person name="Kwon K.K."/>
            <person name="Lee Y.K."/>
            <person name="Lee H.K."/>
        </authorList>
    </citation>
    <scope>NUCLEOTIDE SEQUENCE [LARGE SCALE GENOMIC DNA]</scope>
    <source>
        <strain evidence="2 3">KCCM 42265</strain>
    </source>
</reference>
<evidence type="ECO:0000259" key="1">
    <source>
        <dbReference type="Pfam" id="PF00501"/>
    </source>
</evidence>
<dbReference type="InterPro" id="IPR045851">
    <property type="entry name" value="AMP-bd_C_sf"/>
</dbReference>
<protein>
    <submittedName>
        <fullName evidence="2">Amino acid adenylation domain-containing protein</fullName>
    </submittedName>
</protein>
<dbReference type="GO" id="GO:0044550">
    <property type="term" value="P:secondary metabolite biosynthetic process"/>
    <property type="evidence" value="ECO:0007669"/>
    <property type="project" value="TreeGrafter"/>
</dbReference>
<dbReference type="NCBIfam" id="TIGR01733">
    <property type="entry name" value="AA-adenyl-dom"/>
    <property type="match status" value="1"/>
</dbReference>
<dbReference type="InterPro" id="IPR042099">
    <property type="entry name" value="ANL_N_sf"/>
</dbReference>
<dbReference type="SUPFAM" id="SSF56801">
    <property type="entry name" value="Acetyl-CoA synthetase-like"/>
    <property type="match status" value="1"/>
</dbReference>
<dbReference type="InterPro" id="IPR010071">
    <property type="entry name" value="AA_adenyl_dom"/>
</dbReference>
<dbReference type="PROSITE" id="PS00455">
    <property type="entry name" value="AMP_BINDING"/>
    <property type="match status" value="1"/>
</dbReference>
<dbReference type="AlphaFoldDB" id="A0A7H9AT89"/>
<dbReference type="KEGG" id="cagg:HYG79_15490"/>
<dbReference type="Pfam" id="PF00501">
    <property type="entry name" value="AMP-binding"/>
    <property type="match status" value="1"/>
</dbReference>
<dbReference type="Gene3D" id="3.40.50.12780">
    <property type="entry name" value="N-terminal domain of ligase-like"/>
    <property type="match status" value="1"/>
</dbReference>
<evidence type="ECO:0000313" key="2">
    <source>
        <dbReference type="EMBL" id="QLG46693.1"/>
    </source>
</evidence>
<dbReference type="GO" id="GO:0031177">
    <property type="term" value="F:phosphopantetheine binding"/>
    <property type="evidence" value="ECO:0007669"/>
    <property type="project" value="TreeGrafter"/>
</dbReference>
<name>A0A7H9AT89_9FLAO</name>
<keyword evidence="3" id="KW-1185">Reference proteome</keyword>
<gene>
    <name evidence="2" type="ORF">HYG79_15490</name>
</gene>
<evidence type="ECO:0000313" key="3">
    <source>
        <dbReference type="Proteomes" id="UP000509302"/>
    </source>
</evidence>
<dbReference type="InterPro" id="IPR000873">
    <property type="entry name" value="AMP-dep_synth/lig_dom"/>
</dbReference>
<dbReference type="RefSeq" id="WP_179242972.1">
    <property type="nucleotide sequence ID" value="NZ_CP058595.1"/>
</dbReference>
<proteinExistence type="predicted"/>
<dbReference type="EMBL" id="CP058595">
    <property type="protein sequence ID" value="QLG46693.1"/>
    <property type="molecule type" value="Genomic_DNA"/>
</dbReference>
<dbReference type="InterPro" id="IPR020845">
    <property type="entry name" value="AMP-binding_CS"/>
</dbReference>
<sequence>MQSLQKELLSSFEKNRELNAFCIANNHYTYGQLEQKVNGIRNAIRSNAKEENEHMGLVLSDSLETYASILACWLENKAYVPISLTSPKERNQSVLQQAEVHILLSAKEVPGYDEYLIIDTEPLVNASLQDRGGDYDNDSLAYIFFTSGTTGTPKGVPITFSNLIAFCKAFDQMVCTIDHTDKCLQMFELTFDLSVMSYLIPLLKGACVYTIPDDTIKYGYIVELMEDKQLTFALMVPSILQYLRPYFSEINCTSMKNNLFCGEALPLDVTQEWANCIPNATIMNVYGPTEDTIFCTELVYNRSGENKSHNGVLSIGKPMKGVHTIIVNDDQKILPPGEKGELCLGGAQLTRGYWKNPEKNNATFFTTTYMGKETRFYKTGDLCFMDGDGDIMYSGRVDFQAKIQGFRVELSEVELYAKQALDKKNAVAVAFKNKMGNTEIGLVIEGEKMDIKPVMAHMKSKMPVYMIPTQTRFMDVFPLNTNGKTDRKQLTSLFLGKKIENSTPNNE</sequence>
<feature type="domain" description="AMP-dependent synthetase/ligase" evidence="1">
    <location>
        <begin position="17"/>
        <end position="354"/>
    </location>
</feature>
<accession>A0A7H9AT89</accession>
<dbReference type="PANTHER" id="PTHR45527:SF1">
    <property type="entry name" value="FATTY ACID SYNTHASE"/>
    <property type="match status" value="1"/>
</dbReference>
<dbReference type="Gene3D" id="3.30.300.30">
    <property type="match status" value="1"/>
</dbReference>